<evidence type="ECO:0000313" key="1">
    <source>
        <dbReference type="EMBL" id="GIY75167.1"/>
    </source>
</evidence>
<dbReference type="Proteomes" id="UP001054837">
    <property type="component" value="Unassembled WGS sequence"/>
</dbReference>
<gene>
    <name evidence="1" type="ORF">CDAR_382291</name>
</gene>
<sequence>MKDNLTETLKGTQSTTLIEKTHFIVPFSKTLVNDTSRAIRNTSGSNSVFQSIPKTYDESLMSPKVIRHLPKHFALCLVIDIFHSSRFEKSVVSVAIYR</sequence>
<name>A0AAV4VXT4_9ARAC</name>
<dbReference type="AlphaFoldDB" id="A0AAV4VXT4"/>
<proteinExistence type="predicted"/>
<protein>
    <submittedName>
        <fullName evidence="1">Uncharacterized protein</fullName>
    </submittedName>
</protein>
<keyword evidence="2" id="KW-1185">Reference proteome</keyword>
<evidence type="ECO:0000313" key="2">
    <source>
        <dbReference type="Proteomes" id="UP001054837"/>
    </source>
</evidence>
<comment type="caution">
    <text evidence="1">The sequence shown here is derived from an EMBL/GenBank/DDBJ whole genome shotgun (WGS) entry which is preliminary data.</text>
</comment>
<reference evidence="1 2" key="1">
    <citation type="submission" date="2021-06" db="EMBL/GenBank/DDBJ databases">
        <title>Caerostris darwini draft genome.</title>
        <authorList>
            <person name="Kono N."/>
            <person name="Arakawa K."/>
        </authorList>
    </citation>
    <scope>NUCLEOTIDE SEQUENCE [LARGE SCALE GENOMIC DNA]</scope>
</reference>
<dbReference type="EMBL" id="BPLQ01013827">
    <property type="protein sequence ID" value="GIY75167.1"/>
    <property type="molecule type" value="Genomic_DNA"/>
</dbReference>
<accession>A0AAV4VXT4</accession>
<organism evidence="1 2">
    <name type="scientific">Caerostris darwini</name>
    <dbReference type="NCBI Taxonomy" id="1538125"/>
    <lineage>
        <taxon>Eukaryota</taxon>
        <taxon>Metazoa</taxon>
        <taxon>Ecdysozoa</taxon>
        <taxon>Arthropoda</taxon>
        <taxon>Chelicerata</taxon>
        <taxon>Arachnida</taxon>
        <taxon>Araneae</taxon>
        <taxon>Araneomorphae</taxon>
        <taxon>Entelegynae</taxon>
        <taxon>Araneoidea</taxon>
        <taxon>Araneidae</taxon>
        <taxon>Caerostris</taxon>
    </lineage>
</organism>